<name>A0A133VQH7_9EURY</name>
<keyword evidence="2" id="KW-1185">Reference proteome</keyword>
<dbReference type="EMBL" id="LHYL01000008">
    <property type="protein sequence ID" value="KXB08671.1"/>
    <property type="molecule type" value="Genomic_DNA"/>
</dbReference>
<evidence type="ECO:0000313" key="1">
    <source>
        <dbReference type="EMBL" id="KXB08671.1"/>
    </source>
</evidence>
<dbReference type="AlphaFoldDB" id="A0A133VQH7"/>
<protein>
    <submittedName>
        <fullName evidence="1">Uncharacterized protein</fullName>
    </submittedName>
</protein>
<organism evidence="1 2">
    <name type="scientific">candidate division MSBL1 archaeon SCGC-AAA385M02</name>
    <dbReference type="NCBI Taxonomy" id="1698287"/>
    <lineage>
        <taxon>Archaea</taxon>
        <taxon>Methanobacteriati</taxon>
        <taxon>Methanobacteriota</taxon>
        <taxon>candidate division MSBL1</taxon>
    </lineage>
</organism>
<sequence length="77" mass="9173">MREKGYYHNRCIEKMKNGSIGKEKVKLPEECPIEHKIKYPIIGVVDEDKYGCWFAEDCNCSGYIDENYDNYEDNERQ</sequence>
<accession>A0A133VQH7</accession>
<reference evidence="1 2" key="1">
    <citation type="journal article" date="2016" name="Sci. Rep.">
        <title>Metabolic traits of an uncultured archaeal lineage -MSBL1- from brine pools of the Red Sea.</title>
        <authorList>
            <person name="Mwirichia R."/>
            <person name="Alam I."/>
            <person name="Rashid M."/>
            <person name="Vinu M."/>
            <person name="Ba-Alawi W."/>
            <person name="Anthony Kamau A."/>
            <person name="Kamanda Ngugi D."/>
            <person name="Goker M."/>
            <person name="Klenk H.P."/>
            <person name="Bajic V."/>
            <person name="Stingl U."/>
        </authorList>
    </citation>
    <scope>NUCLEOTIDE SEQUENCE [LARGE SCALE GENOMIC DNA]</scope>
    <source>
        <strain evidence="1">SCGC-AAA385M02</strain>
    </source>
</reference>
<proteinExistence type="predicted"/>
<gene>
    <name evidence="1" type="ORF">AKJ59_00615</name>
</gene>
<comment type="caution">
    <text evidence="1">The sequence shown here is derived from an EMBL/GenBank/DDBJ whole genome shotgun (WGS) entry which is preliminary data.</text>
</comment>
<evidence type="ECO:0000313" key="2">
    <source>
        <dbReference type="Proteomes" id="UP000070248"/>
    </source>
</evidence>
<dbReference type="Proteomes" id="UP000070248">
    <property type="component" value="Unassembled WGS sequence"/>
</dbReference>